<proteinExistence type="predicted"/>
<dbReference type="InterPro" id="IPR036318">
    <property type="entry name" value="FAD-bd_PCMH-like_sf"/>
</dbReference>
<dbReference type="Gene3D" id="3.30.465.10">
    <property type="match status" value="1"/>
</dbReference>
<gene>
    <name evidence="2" type="ORF">GCM10009810_02060</name>
</gene>
<comment type="caution">
    <text evidence="2">The sequence shown here is derived from an EMBL/GenBank/DDBJ whole genome shotgun (WGS) entry which is preliminary data.</text>
</comment>
<dbReference type="Proteomes" id="UP001501475">
    <property type="component" value="Unassembled WGS sequence"/>
</dbReference>
<organism evidence="2 3">
    <name type="scientific">Nostocoides vanveenii</name>
    <dbReference type="NCBI Taxonomy" id="330835"/>
    <lineage>
        <taxon>Bacteria</taxon>
        <taxon>Bacillati</taxon>
        <taxon>Actinomycetota</taxon>
        <taxon>Actinomycetes</taxon>
        <taxon>Micrococcales</taxon>
        <taxon>Intrasporangiaceae</taxon>
        <taxon>Nostocoides</taxon>
    </lineage>
</organism>
<dbReference type="SUPFAM" id="SSF56176">
    <property type="entry name" value="FAD-binding/transporter-associated domain-like"/>
    <property type="match status" value="1"/>
</dbReference>
<evidence type="ECO:0000256" key="1">
    <source>
        <dbReference type="SAM" id="MobiDB-lite"/>
    </source>
</evidence>
<dbReference type="InterPro" id="IPR016169">
    <property type="entry name" value="FAD-bd_PCMH_sub2"/>
</dbReference>
<dbReference type="PANTHER" id="PTHR21071">
    <property type="entry name" value="UDP-N-ACETYLENOLPYRUVOYLGLUCOSAMINE REDUCTASE"/>
    <property type="match status" value="1"/>
</dbReference>
<dbReference type="EMBL" id="BAAAPN010000003">
    <property type="protein sequence ID" value="GAA1744925.1"/>
    <property type="molecule type" value="Genomic_DNA"/>
</dbReference>
<accession>A0ABN2JZP1</accession>
<feature type="compositionally biased region" description="Gly residues" evidence="1">
    <location>
        <begin position="188"/>
        <end position="201"/>
    </location>
</feature>
<sequence>MTDVEAGPWIAVDAAGCGADDLSFCGAVGVTVAAQTPWDEVVAASVAQGWVGLEWLSGLPGTVEAAVVGNHTAYGHWVGESVARVRTRMVATSRQRTYAAADCAFEPHRSRFLADPAAHVLLDVNLLLRQGDLSDPVVDEDFARLAGVPLGARLPAVDVRALITSRRQARGRVRGRSRGPGRRRPPNGGSGGRWPASGGRG</sequence>
<reference evidence="2 3" key="1">
    <citation type="journal article" date="2019" name="Int. J. Syst. Evol. Microbiol.">
        <title>The Global Catalogue of Microorganisms (GCM) 10K type strain sequencing project: providing services to taxonomists for standard genome sequencing and annotation.</title>
        <authorList>
            <consortium name="The Broad Institute Genomics Platform"/>
            <consortium name="The Broad Institute Genome Sequencing Center for Infectious Disease"/>
            <person name="Wu L."/>
            <person name="Ma J."/>
        </authorList>
    </citation>
    <scope>NUCLEOTIDE SEQUENCE [LARGE SCALE GENOMIC DNA]</scope>
    <source>
        <strain evidence="2 3">JCM 15591</strain>
    </source>
</reference>
<dbReference type="InterPro" id="IPR003170">
    <property type="entry name" value="MurB"/>
</dbReference>
<dbReference type="PANTHER" id="PTHR21071:SF4">
    <property type="entry name" value="UDP-N-ACETYLENOLPYRUVOYLGLUCOSAMINE REDUCTASE"/>
    <property type="match status" value="1"/>
</dbReference>
<evidence type="ECO:0000313" key="3">
    <source>
        <dbReference type="Proteomes" id="UP001501475"/>
    </source>
</evidence>
<protein>
    <submittedName>
        <fullName evidence="2">Uncharacterized protein</fullName>
    </submittedName>
</protein>
<name>A0ABN2JZP1_9MICO</name>
<feature type="compositionally biased region" description="Basic residues" evidence="1">
    <location>
        <begin position="167"/>
        <end position="185"/>
    </location>
</feature>
<feature type="region of interest" description="Disordered" evidence="1">
    <location>
        <begin position="167"/>
        <end position="201"/>
    </location>
</feature>
<dbReference type="RefSeq" id="WP_344060854.1">
    <property type="nucleotide sequence ID" value="NZ_BAAAPN010000003.1"/>
</dbReference>
<evidence type="ECO:0000313" key="2">
    <source>
        <dbReference type="EMBL" id="GAA1744925.1"/>
    </source>
</evidence>
<keyword evidence="3" id="KW-1185">Reference proteome</keyword>